<name>A0ABN1GH09_9ACTN</name>
<comment type="similarity">
    <text evidence="1 8">Belongs to the peptidase M4 family.</text>
</comment>
<dbReference type="InterPro" id="IPR027268">
    <property type="entry name" value="Peptidase_M4/M1_CTD_sf"/>
</dbReference>
<comment type="subcellular location">
    <subcellularLocation>
        <location evidence="8">Secreted</location>
    </subcellularLocation>
</comment>
<keyword evidence="3" id="KW-0479">Metal-binding</keyword>
<evidence type="ECO:0000256" key="1">
    <source>
        <dbReference type="ARBA" id="ARBA00009388"/>
    </source>
</evidence>
<dbReference type="Proteomes" id="UP001500957">
    <property type="component" value="Unassembled WGS sequence"/>
</dbReference>
<dbReference type="SUPFAM" id="SSF55486">
    <property type="entry name" value="Metalloproteases ('zincins'), catalytic domain"/>
    <property type="match status" value="1"/>
</dbReference>
<feature type="domain" description="Peptidase M4" evidence="9">
    <location>
        <begin position="145"/>
        <end position="305"/>
    </location>
</feature>
<organism evidence="12 13">
    <name type="scientific">Sporichthya brevicatena</name>
    <dbReference type="NCBI Taxonomy" id="171442"/>
    <lineage>
        <taxon>Bacteria</taxon>
        <taxon>Bacillati</taxon>
        <taxon>Actinomycetota</taxon>
        <taxon>Actinomycetes</taxon>
        <taxon>Sporichthyales</taxon>
        <taxon>Sporichthyaceae</taxon>
        <taxon>Sporichthya</taxon>
    </lineage>
</organism>
<evidence type="ECO:0000256" key="6">
    <source>
        <dbReference type="ARBA" id="ARBA00022833"/>
    </source>
</evidence>
<sequence length="488" mass="51915">MTEASGASHVRLHRTYAGLPVLGGDLVVHRTADGAWNGASATFRSPISLDLTPAVSPATATATVLATTRGIAGLVPVTAPTLVVDAVTTRAASRSGTDATSPALAWDVLTAGTQADGTPSLRHTYVDAATGKVRLVDEEIHTADGVGSSLYSGRVPLSTVLNTDAYELRDLTRGGNYVGDVDNRTDDCLPILLPLCTSTAPGKTFTDADNDWGNGSVLDRQTVAVDAQYGAATTWDYFAKVHNRLGNANDGVGVYSRVHYGNNYANAFWNDNCRCMTFGDGDGKELGALVSLDIAGHEITHGLTSRTAALMNSGEAGGLNEATSDIFGTMIEFYARNSKDVGDYLVGEMPQRRTTPQAIRYMYRPSLDKSSPDCWSAKVQNLGVHDAAGIGNHFFYLLAEGSKAKSILGVEYRSPTCNDERLAGIGREKAAEIWYRALTLYFTSATDYFDARTATLKAAEDLHGPRSAEATAVAATWDAVNVVPSIRR</sequence>
<evidence type="ECO:0000313" key="12">
    <source>
        <dbReference type="EMBL" id="GAA0611380.1"/>
    </source>
</evidence>
<dbReference type="PANTHER" id="PTHR33794:SF1">
    <property type="entry name" value="BACILLOLYSIN"/>
    <property type="match status" value="1"/>
</dbReference>
<dbReference type="InterPro" id="IPR001570">
    <property type="entry name" value="Peptidase_M4_C_domain"/>
</dbReference>
<protein>
    <recommendedName>
        <fullName evidence="8">Neutral metalloproteinase</fullName>
        <ecNumber evidence="8">3.4.24.-</ecNumber>
    </recommendedName>
</protein>
<gene>
    <name evidence="12" type="ORF">GCM10009547_11780</name>
</gene>
<keyword evidence="13" id="KW-1185">Reference proteome</keyword>
<feature type="domain" description="FTP" evidence="11">
    <location>
        <begin position="4"/>
        <end position="40"/>
    </location>
</feature>
<reference evidence="12 13" key="1">
    <citation type="journal article" date="2019" name="Int. J. Syst. Evol. Microbiol.">
        <title>The Global Catalogue of Microorganisms (GCM) 10K type strain sequencing project: providing services to taxonomists for standard genome sequencing and annotation.</title>
        <authorList>
            <consortium name="The Broad Institute Genomics Platform"/>
            <consortium name="The Broad Institute Genome Sequencing Center for Infectious Disease"/>
            <person name="Wu L."/>
            <person name="Ma J."/>
        </authorList>
    </citation>
    <scope>NUCLEOTIDE SEQUENCE [LARGE SCALE GENOMIC DNA]</scope>
    <source>
        <strain evidence="12 13">JCM 10671</strain>
    </source>
</reference>
<evidence type="ECO:0000256" key="8">
    <source>
        <dbReference type="RuleBase" id="RU366073"/>
    </source>
</evidence>
<dbReference type="EMBL" id="BAAAHE010000008">
    <property type="protein sequence ID" value="GAA0611380.1"/>
    <property type="molecule type" value="Genomic_DNA"/>
</dbReference>
<evidence type="ECO:0000313" key="13">
    <source>
        <dbReference type="Proteomes" id="UP001500957"/>
    </source>
</evidence>
<keyword evidence="2 8" id="KW-0645">Protease</keyword>
<comment type="function">
    <text evidence="8">Extracellular zinc metalloprotease.</text>
</comment>
<dbReference type="CDD" id="cd09597">
    <property type="entry name" value="M4_TLP"/>
    <property type="match status" value="1"/>
</dbReference>
<dbReference type="PRINTS" id="PR00730">
    <property type="entry name" value="THERMOLYSIN"/>
</dbReference>
<dbReference type="EC" id="3.4.24.-" evidence="8"/>
<evidence type="ECO:0000259" key="11">
    <source>
        <dbReference type="Pfam" id="PF07504"/>
    </source>
</evidence>
<accession>A0ABN1GH09</accession>
<dbReference type="Pfam" id="PF01447">
    <property type="entry name" value="Peptidase_M4"/>
    <property type="match status" value="1"/>
</dbReference>
<dbReference type="InterPro" id="IPR023612">
    <property type="entry name" value="Peptidase_M4"/>
</dbReference>
<dbReference type="Pfam" id="PF02868">
    <property type="entry name" value="Peptidase_M4_C"/>
    <property type="match status" value="1"/>
</dbReference>
<evidence type="ECO:0000256" key="7">
    <source>
        <dbReference type="ARBA" id="ARBA00023049"/>
    </source>
</evidence>
<dbReference type="Pfam" id="PF07504">
    <property type="entry name" value="FTP"/>
    <property type="match status" value="1"/>
</dbReference>
<feature type="domain" description="Peptidase M4 C-terminal" evidence="10">
    <location>
        <begin position="308"/>
        <end position="482"/>
    </location>
</feature>
<keyword evidence="5 8" id="KW-0378">Hydrolase</keyword>
<dbReference type="InterPro" id="IPR050728">
    <property type="entry name" value="Zinc_Metalloprotease_M4"/>
</dbReference>
<keyword evidence="8" id="KW-0964">Secreted</keyword>
<dbReference type="InterPro" id="IPR011096">
    <property type="entry name" value="FTP_domain"/>
</dbReference>
<dbReference type="Gene3D" id="1.10.390.10">
    <property type="entry name" value="Neutral Protease Domain 2"/>
    <property type="match status" value="1"/>
</dbReference>
<dbReference type="PANTHER" id="PTHR33794">
    <property type="entry name" value="BACILLOLYSIN"/>
    <property type="match status" value="1"/>
</dbReference>
<evidence type="ECO:0000256" key="2">
    <source>
        <dbReference type="ARBA" id="ARBA00022670"/>
    </source>
</evidence>
<dbReference type="Gene3D" id="3.10.170.10">
    <property type="match status" value="1"/>
</dbReference>
<dbReference type="Gene3D" id="3.10.450.490">
    <property type="match status" value="1"/>
</dbReference>
<keyword evidence="7 8" id="KW-0482">Metalloprotease</keyword>
<comment type="cofactor">
    <cofactor evidence="8">
        <name>Zn(2+)</name>
        <dbReference type="ChEBI" id="CHEBI:29105"/>
    </cofactor>
</comment>
<keyword evidence="4" id="KW-0732">Signal</keyword>
<proteinExistence type="inferred from homology"/>
<keyword evidence="6 8" id="KW-0862">Zinc</keyword>
<comment type="caution">
    <text evidence="12">The sequence shown here is derived from an EMBL/GenBank/DDBJ whole genome shotgun (WGS) entry which is preliminary data.</text>
</comment>
<evidence type="ECO:0000256" key="4">
    <source>
        <dbReference type="ARBA" id="ARBA00022729"/>
    </source>
</evidence>
<evidence type="ECO:0000259" key="10">
    <source>
        <dbReference type="Pfam" id="PF02868"/>
    </source>
</evidence>
<evidence type="ECO:0000256" key="3">
    <source>
        <dbReference type="ARBA" id="ARBA00022723"/>
    </source>
</evidence>
<evidence type="ECO:0000256" key="5">
    <source>
        <dbReference type="ARBA" id="ARBA00022801"/>
    </source>
</evidence>
<evidence type="ECO:0000259" key="9">
    <source>
        <dbReference type="Pfam" id="PF01447"/>
    </source>
</evidence>
<dbReference type="InterPro" id="IPR013856">
    <property type="entry name" value="Peptidase_M4_domain"/>
</dbReference>